<gene>
    <name evidence="2" type="primary">Esam</name>
</gene>
<keyword evidence="1" id="KW-1185">Reference proteome</keyword>
<reference evidence="2" key="1">
    <citation type="submission" date="2025-08" db="UniProtKB">
        <authorList>
            <consortium name="RefSeq"/>
        </authorList>
    </citation>
    <scope>IDENTIFICATION</scope>
</reference>
<accession>A0AC58LZI2</accession>
<evidence type="ECO:0000313" key="1">
    <source>
        <dbReference type="Proteomes" id="UP001732720"/>
    </source>
</evidence>
<name>A0AC58LZI2_CASCN</name>
<proteinExistence type="predicted"/>
<organism evidence="1 2">
    <name type="scientific">Castor canadensis</name>
    <name type="common">American beaver</name>
    <dbReference type="NCBI Taxonomy" id="51338"/>
    <lineage>
        <taxon>Eukaryota</taxon>
        <taxon>Metazoa</taxon>
        <taxon>Chordata</taxon>
        <taxon>Craniata</taxon>
        <taxon>Vertebrata</taxon>
        <taxon>Euteleostomi</taxon>
        <taxon>Mammalia</taxon>
        <taxon>Eutheria</taxon>
        <taxon>Euarchontoglires</taxon>
        <taxon>Glires</taxon>
        <taxon>Rodentia</taxon>
        <taxon>Castorimorpha</taxon>
        <taxon>Castoridae</taxon>
        <taxon>Castor</taxon>
    </lineage>
</organism>
<dbReference type="Proteomes" id="UP001732720">
    <property type="component" value="Chromosome 2"/>
</dbReference>
<sequence length="361" mass="37955">MISLPGAPATNLLFLFLGMSTLAFLSRAQLQLHVPAGLTKLEAVEGAEVVLPAWYTMPGEVPSAQPWEVPIVLWFLEQEGKDLKQGLQEKDSGSYRCSVNVQDSQGTDRGHSSKTIQLNVLVPPAPPSCSLRGIPHVGTNVTLSCQSPRSKPAAQYQWERLSPSSQVFFAPALDAIHGYLSLTNLSTSMSGVYICKAHNMVGSAQCNVTLEVSTGPAAAVVAGAVVGTLVGLVLLAGLVLLYQRRSKALEELANDIKEDAAAPRNLTWPKGSDTISKNGTLSSVTSVRALRSSHAPSRPGALTPTPSVSSQALSSPRLLRTDGTHPQPVSLSPGRVSSSALSRMGALPVMVPAQNQAGSLV</sequence>
<evidence type="ECO:0000313" key="2">
    <source>
        <dbReference type="RefSeq" id="XP_073922535.1"/>
    </source>
</evidence>
<dbReference type="RefSeq" id="XP_073922535.1">
    <property type="nucleotide sequence ID" value="XM_074066434.1"/>
</dbReference>
<protein>
    <submittedName>
        <fullName evidence="2">Endothelial cell-selective adhesion molecule isoform X2</fullName>
    </submittedName>
</protein>